<dbReference type="Proteomes" id="UP000026960">
    <property type="component" value="Chromosome 9"/>
</dbReference>
<accession>A0A0D3H532</accession>
<dbReference type="HOGENOM" id="CLU_2675171_0_0_1"/>
<evidence type="ECO:0000256" key="1">
    <source>
        <dbReference type="SAM" id="MobiDB-lite"/>
    </source>
</evidence>
<reference evidence="2" key="1">
    <citation type="journal article" date="2009" name="Rice">
        <title>De Novo Next Generation Sequencing of Plant Genomes.</title>
        <authorList>
            <person name="Rounsley S."/>
            <person name="Marri P.R."/>
            <person name="Yu Y."/>
            <person name="He R."/>
            <person name="Sisneros N."/>
            <person name="Goicoechea J.L."/>
            <person name="Lee S.J."/>
            <person name="Angelova A."/>
            <person name="Kudrna D."/>
            <person name="Luo M."/>
            <person name="Affourtit J."/>
            <person name="Desany B."/>
            <person name="Knight J."/>
            <person name="Niazi F."/>
            <person name="Egholm M."/>
            <person name="Wing R.A."/>
        </authorList>
    </citation>
    <scope>NUCLEOTIDE SEQUENCE [LARGE SCALE GENOMIC DNA]</scope>
    <source>
        <strain evidence="2">cv. IRGC 105608</strain>
    </source>
</reference>
<keyword evidence="3" id="KW-1185">Reference proteome</keyword>
<feature type="compositionally biased region" description="Basic residues" evidence="1">
    <location>
        <begin position="46"/>
        <end position="57"/>
    </location>
</feature>
<reference evidence="2" key="2">
    <citation type="submission" date="2015-03" db="UniProtKB">
        <authorList>
            <consortium name="EnsemblPlants"/>
        </authorList>
    </citation>
    <scope>IDENTIFICATION</scope>
</reference>
<dbReference type="EnsemblPlants" id="OBART09G05060.1">
    <property type="protein sequence ID" value="OBART09G05060.1"/>
    <property type="gene ID" value="OBART09G05060"/>
</dbReference>
<dbReference type="PaxDb" id="65489-OBART09G05060.1"/>
<dbReference type="AlphaFoldDB" id="A0A0D3H532"/>
<organism evidence="2">
    <name type="scientific">Oryza barthii</name>
    <dbReference type="NCBI Taxonomy" id="65489"/>
    <lineage>
        <taxon>Eukaryota</taxon>
        <taxon>Viridiplantae</taxon>
        <taxon>Streptophyta</taxon>
        <taxon>Embryophyta</taxon>
        <taxon>Tracheophyta</taxon>
        <taxon>Spermatophyta</taxon>
        <taxon>Magnoliopsida</taxon>
        <taxon>Liliopsida</taxon>
        <taxon>Poales</taxon>
        <taxon>Poaceae</taxon>
        <taxon>BOP clade</taxon>
        <taxon>Oryzoideae</taxon>
        <taxon>Oryzeae</taxon>
        <taxon>Oryzinae</taxon>
        <taxon>Oryza</taxon>
    </lineage>
</organism>
<dbReference type="Gramene" id="OBART09G05060.1">
    <property type="protein sequence ID" value="OBART09G05060.1"/>
    <property type="gene ID" value="OBART09G05060"/>
</dbReference>
<feature type="region of interest" description="Disordered" evidence="1">
    <location>
        <begin position="26"/>
        <end position="77"/>
    </location>
</feature>
<feature type="region of interest" description="Disordered" evidence="1">
    <location>
        <begin position="1"/>
        <end position="20"/>
    </location>
</feature>
<feature type="compositionally biased region" description="Low complexity" evidence="1">
    <location>
        <begin position="26"/>
        <end position="38"/>
    </location>
</feature>
<protein>
    <submittedName>
        <fullName evidence="2">Uncharacterized protein</fullName>
    </submittedName>
</protein>
<proteinExistence type="predicted"/>
<sequence>MRGTSAPENSPCPPGRPHIASTLQRSARLPARASAALRFSGTSAAARRRRDRNRRPEHKNSAGLGLLLSSKWHPTEQ</sequence>
<evidence type="ECO:0000313" key="3">
    <source>
        <dbReference type="Proteomes" id="UP000026960"/>
    </source>
</evidence>
<evidence type="ECO:0000313" key="2">
    <source>
        <dbReference type="EnsemblPlants" id="OBART09G05060.1"/>
    </source>
</evidence>
<name>A0A0D3H532_9ORYZ</name>